<feature type="compositionally biased region" description="Basic and acidic residues" evidence="2">
    <location>
        <begin position="526"/>
        <end position="540"/>
    </location>
</feature>
<protein>
    <recommendedName>
        <fullName evidence="3">RRM domain-containing protein</fullName>
    </recommendedName>
</protein>
<dbReference type="InterPro" id="IPR035979">
    <property type="entry name" value="RBD_domain_sf"/>
</dbReference>
<feature type="region of interest" description="Disordered" evidence="2">
    <location>
        <begin position="466"/>
        <end position="547"/>
    </location>
</feature>
<evidence type="ECO:0000256" key="1">
    <source>
        <dbReference type="PROSITE-ProRule" id="PRU00176"/>
    </source>
</evidence>
<accession>H2N1Y9</accession>
<feature type="region of interest" description="Disordered" evidence="2">
    <location>
        <begin position="654"/>
        <end position="798"/>
    </location>
</feature>
<dbReference type="Ensembl" id="ENSORLT00000025455.2">
    <property type="protein sequence ID" value="ENSORLP00000025454.2"/>
    <property type="gene ID" value="ENSORLG00000023325.1"/>
</dbReference>
<feature type="compositionally biased region" description="Low complexity" evidence="2">
    <location>
        <begin position="386"/>
        <end position="403"/>
    </location>
</feature>
<feature type="compositionally biased region" description="Basic and acidic residues" evidence="2">
    <location>
        <begin position="662"/>
        <end position="700"/>
    </location>
</feature>
<keyword evidence="1" id="KW-0694">RNA-binding</keyword>
<evidence type="ECO:0000313" key="5">
    <source>
        <dbReference type="Proteomes" id="UP000001038"/>
    </source>
</evidence>
<feature type="compositionally biased region" description="Basic residues" evidence="2">
    <location>
        <begin position="361"/>
        <end position="371"/>
    </location>
</feature>
<dbReference type="SMART" id="SM00360">
    <property type="entry name" value="RRM"/>
    <property type="match status" value="2"/>
</dbReference>
<dbReference type="Proteomes" id="UP000001038">
    <property type="component" value="Chromosome 10"/>
</dbReference>
<dbReference type="Pfam" id="PF00076">
    <property type="entry name" value="RRM_1"/>
    <property type="match status" value="1"/>
</dbReference>
<dbReference type="PANTHER" id="PTHR15592">
    <property type="entry name" value="MATRIN 3/NUCLEAR PROTEIN 220-RELATED"/>
    <property type="match status" value="1"/>
</dbReference>
<dbReference type="GO" id="GO:0003723">
    <property type="term" value="F:RNA binding"/>
    <property type="evidence" value="ECO:0007669"/>
    <property type="project" value="UniProtKB-UniRule"/>
</dbReference>
<reference evidence="4" key="3">
    <citation type="submission" date="2025-09" db="UniProtKB">
        <authorList>
            <consortium name="Ensembl"/>
        </authorList>
    </citation>
    <scope>IDENTIFICATION</scope>
    <source>
        <strain evidence="4">Hd-rR</strain>
    </source>
</reference>
<evidence type="ECO:0000256" key="2">
    <source>
        <dbReference type="SAM" id="MobiDB-lite"/>
    </source>
</evidence>
<reference evidence="4 5" key="1">
    <citation type="journal article" date="2007" name="Nature">
        <title>The medaka draft genome and insights into vertebrate genome evolution.</title>
        <authorList>
            <person name="Kasahara M."/>
            <person name="Naruse K."/>
            <person name="Sasaki S."/>
            <person name="Nakatani Y."/>
            <person name="Qu W."/>
            <person name="Ahsan B."/>
            <person name="Yamada T."/>
            <person name="Nagayasu Y."/>
            <person name="Doi K."/>
            <person name="Kasai Y."/>
            <person name="Jindo T."/>
            <person name="Kobayashi D."/>
            <person name="Shimada A."/>
            <person name="Toyoda A."/>
            <person name="Kuroki Y."/>
            <person name="Fujiyama A."/>
            <person name="Sasaki T."/>
            <person name="Shimizu A."/>
            <person name="Asakawa S."/>
            <person name="Shimizu N."/>
            <person name="Hashimoto S."/>
            <person name="Yang J."/>
            <person name="Lee Y."/>
            <person name="Matsushima K."/>
            <person name="Sugano S."/>
            <person name="Sakaizumi M."/>
            <person name="Narita T."/>
            <person name="Ohishi K."/>
            <person name="Haga S."/>
            <person name="Ohta F."/>
            <person name="Nomoto H."/>
            <person name="Nogata K."/>
            <person name="Morishita T."/>
            <person name="Endo T."/>
            <person name="Shin-I T."/>
            <person name="Takeda H."/>
            <person name="Morishita S."/>
            <person name="Kohara Y."/>
        </authorList>
    </citation>
    <scope>NUCLEOTIDE SEQUENCE [LARGE SCALE GENOMIC DNA]</scope>
    <source>
        <strain evidence="4 5">Hd-rR</strain>
    </source>
</reference>
<dbReference type="Gene3D" id="3.30.70.330">
    <property type="match status" value="3"/>
</dbReference>
<sequence length="859" mass="96294">MGKAERERRWNCFFAFSEPVPLHADRRRCGLWTFEREGRRKSKNINGSNLLAFCRAILAESGHILTYSCYILVSASVVFLSDDSKSERWKDEGTLARPAKRPEEKNQNQNQAPQSNKAPQKPASDKGKVVCVKFPAQSVDEAYLRKLTEPFGKILQIVMFPSLAFVELGSIDQAKDLVKFHTNYPPTVNGKQIEFSISGAFSFLQSSQVVSFTPAPEGKDGFSDLISIVKRFGPPLYTLVLPSKVFVEMKSSADAQKLVNYYSSNKLKINDDIIQVAFSNEYKSLLNVSLARKYEEEEPTKDSDPKPRSGDQDRRRKRTRSKSRSRGRSRGSKSSRTRSRSRQRSEGSKKSTSRSRDSKTSRSHGRTRSRSKSKERSEGRKRSRTRSASIEQSSNSSRQNQNKENSKEPETPLTVELQTITGDIQHQEPAGEDEEDSMSTDGCDKGMEVIAEDGRMIKDEDEEILKEGEDMEESAVENRTSEDMSASSEREEEKKMETEDEEKTSARAEEMDVKDAGAEDQEQLMTEEKEGEEERLREIKEEETEEAGFPLNLEDCITLDEVHSDDEGEGDGGEASQLESSRVVSFSAVPQGCTDAELIKVMKGFGTVVRYLLIREQRQALVEMSSPSEAQTAAEELNSNCISINGCRLTGSVSQENTRLTDGWDVKGDEDEERRSGQSDRRTSEPEEKPSEEVHEKDASETEVQEGEETPETSQETPSDKTGENKTEGKETRETPANKTVPEEKNPPEDQDLQQQRDAEKLSDSHEPEVRDPEGSDHPETAEQNAVAAPPFAPAGGATEAERLSKAIGAEFVRPVVGYYCNLCQLIFSDEDEAKGDHCRTPAHYAKYQEKTGKDPWTS</sequence>
<dbReference type="PROSITE" id="PS50102">
    <property type="entry name" value="RRM"/>
    <property type="match status" value="1"/>
</dbReference>
<gene>
    <name evidence="4" type="primary">LOC101164538</name>
</gene>
<dbReference type="HOGENOM" id="CLU_1387122_0_0_1"/>
<organism evidence="4 5">
    <name type="scientific">Oryzias latipes</name>
    <name type="common">Japanese rice fish</name>
    <name type="synonym">Japanese killifish</name>
    <dbReference type="NCBI Taxonomy" id="8090"/>
    <lineage>
        <taxon>Eukaryota</taxon>
        <taxon>Metazoa</taxon>
        <taxon>Chordata</taxon>
        <taxon>Craniata</taxon>
        <taxon>Vertebrata</taxon>
        <taxon>Euteleostomi</taxon>
        <taxon>Actinopterygii</taxon>
        <taxon>Neopterygii</taxon>
        <taxon>Teleostei</taxon>
        <taxon>Neoteleostei</taxon>
        <taxon>Acanthomorphata</taxon>
        <taxon>Ovalentaria</taxon>
        <taxon>Atherinomorphae</taxon>
        <taxon>Beloniformes</taxon>
        <taxon>Adrianichthyidae</taxon>
        <taxon>Oryziinae</taxon>
        <taxon>Oryzias</taxon>
    </lineage>
</organism>
<evidence type="ECO:0000259" key="3">
    <source>
        <dbReference type="PROSITE" id="PS50102"/>
    </source>
</evidence>
<dbReference type="SUPFAM" id="SSF54928">
    <property type="entry name" value="RNA-binding domain, RBD"/>
    <property type="match status" value="3"/>
</dbReference>
<feature type="region of interest" description="Disordered" evidence="2">
    <location>
        <begin position="90"/>
        <end position="126"/>
    </location>
</feature>
<feature type="compositionally biased region" description="Basic and acidic residues" evidence="2">
    <location>
        <begin position="755"/>
        <end position="781"/>
    </location>
</feature>
<feature type="compositionally biased region" description="Basic and acidic residues" evidence="2">
    <location>
        <begin position="718"/>
        <end position="748"/>
    </location>
</feature>
<name>H2N1Y9_ORYLA</name>
<feature type="compositionally biased region" description="Basic residues" evidence="2">
    <location>
        <begin position="315"/>
        <end position="342"/>
    </location>
</feature>
<keyword evidence="5" id="KW-1185">Reference proteome</keyword>
<feature type="compositionally biased region" description="Basic and acidic residues" evidence="2">
    <location>
        <begin position="90"/>
        <end position="106"/>
    </location>
</feature>
<dbReference type="GeneTree" id="ENSGT00940000169511"/>
<dbReference type="InterPro" id="IPR000504">
    <property type="entry name" value="RRM_dom"/>
</dbReference>
<dbReference type="Bgee" id="ENSORLG00000023325">
    <property type="expression patterns" value="Expressed in gastrula and 14 other cell types or tissues"/>
</dbReference>
<dbReference type="InterPro" id="IPR012677">
    <property type="entry name" value="Nucleotide-bd_a/b_plait_sf"/>
</dbReference>
<feature type="compositionally biased region" description="Acidic residues" evidence="2">
    <location>
        <begin position="701"/>
        <end position="711"/>
    </location>
</feature>
<dbReference type="AlphaFoldDB" id="H2N1Y9"/>
<feature type="compositionally biased region" description="Acidic residues" evidence="2">
    <location>
        <begin position="466"/>
        <end position="475"/>
    </location>
</feature>
<reference evidence="4" key="2">
    <citation type="submission" date="2025-08" db="UniProtKB">
        <authorList>
            <consortium name="Ensembl"/>
        </authorList>
    </citation>
    <scope>IDENTIFICATION</scope>
    <source>
        <strain evidence="4">Hd-rR</strain>
    </source>
</reference>
<feature type="compositionally biased region" description="Polar residues" evidence="2">
    <location>
        <begin position="107"/>
        <end position="118"/>
    </location>
</feature>
<feature type="compositionally biased region" description="Basic and acidic residues" evidence="2">
    <location>
        <begin position="488"/>
        <end position="517"/>
    </location>
</feature>
<feature type="compositionally biased region" description="Basic and acidic residues" evidence="2">
    <location>
        <begin position="343"/>
        <end position="360"/>
    </location>
</feature>
<feature type="compositionally biased region" description="Basic and acidic residues" evidence="2">
    <location>
        <begin position="294"/>
        <end position="314"/>
    </location>
</feature>
<proteinExistence type="predicted"/>
<evidence type="ECO:0000313" key="4">
    <source>
        <dbReference type="Ensembl" id="ENSORLP00000025454.2"/>
    </source>
</evidence>
<feature type="compositionally biased region" description="Low complexity" evidence="2">
    <location>
        <begin position="786"/>
        <end position="798"/>
    </location>
</feature>
<feature type="domain" description="RRM" evidence="3">
    <location>
        <begin position="582"/>
        <end position="656"/>
    </location>
</feature>
<feature type="region of interest" description="Disordered" evidence="2">
    <location>
        <begin position="294"/>
        <end position="444"/>
    </location>
</feature>